<dbReference type="PATRIC" id="fig|1310613.3.peg.300"/>
<organism evidence="2 3">
    <name type="scientific">Acinetobacter baumannii (strain 1295743)</name>
    <dbReference type="NCBI Taxonomy" id="1310613"/>
    <lineage>
        <taxon>Bacteria</taxon>
        <taxon>Pseudomonadati</taxon>
        <taxon>Pseudomonadota</taxon>
        <taxon>Gammaproteobacteria</taxon>
        <taxon>Moraxellales</taxon>
        <taxon>Moraxellaceae</taxon>
        <taxon>Acinetobacter</taxon>
        <taxon>Acinetobacter calcoaceticus/baumannii complex</taxon>
    </lineage>
</organism>
<dbReference type="RefSeq" id="WP_032050617.1">
    <property type="nucleotide sequence ID" value="NZ_JEWH01000002.1"/>
</dbReference>
<evidence type="ECO:0000256" key="1">
    <source>
        <dbReference type="SAM" id="SignalP"/>
    </source>
</evidence>
<dbReference type="AlphaFoldDB" id="A0A009HX18"/>
<dbReference type="InterPro" id="IPR010281">
    <property type="entry name" value="DUF885"/>
</dbReference>
<dbReference type="Proteomes" id="UP000020595">
    <property type="component" value="Unassembled WGS sequence"/>
</dbReference>
<feature type="signal peptide" evidence="1">
    <location>
        <begin position="1"/>
        <end position="23"/>
    </location>
</feature>
<evidence type="ECO:0000313" key="3">
    <source>
        <dbReference type="Proteomes" id="UP000020595"/>
    </source>
</evidence>
<evidence type="ECO:0000313" key="2">
    <source>
        <dbReference type="EMBL" id="EXB07495.1"/>
    </source>
</evidence>
<gene>
    <name evidence="2" type="ORF">J512_0316</name>
</gene>
<dbReference type="PANTHER" id="PTHR33361">
    <property type="entry name" value="GLR0591 PROTEIN"/>
    <property type="match status" value="1"/>
</dbReference>
<comment type="caution">
    <text evidence="2">The sequence shown here is derived from an EMBL/GenBank/DDBJ whole genome shotgun (WGS) entry which is preliminary data.</text>
</comment>
<dbReference type="Pfam" id="PF05960">
    <property type="entry name" value="DUF885"/>
    <property type="match status" value="1"/>
</dbReference>
<proteinExistence type="predicted"/>
<feature type="chain" id="PRO_5001446414" description="DUF885 domain-containing protein" evidence="1">
    <location>
        <begin position="24"/>
        <end position="608"/>
    </location>
</feature>
<accession>A0A009HX18</accession>
<name>A0A009HX18_ACIB9</name>
<sequence>MKNRTLHFACISVLFWMSHSSDAATPEINTNTIEKSQSKQKSDVSVRVKVLNQLLQEQWEYTLKNSPETATVLGDLRYNDRWTEISKTQIEKDKKTTQNFLKRFEAIDSTGFSATDQLNKDLMIYQLKETLKNYDLKLYEMPFNQMWGLHLQFPGFISSIPFNNAKQYQDYTARLKQIPLILDQGIQLAKQGQKDGLMPPKYLIEKVAKQITSIATPAGKDSVFASPLKQFPKNISKAEQERLSREILQTIDQNVRPAYQKLGAFIQKDYLPYGRQHEGIWSLPNGDELYRFYVENNTTTSESPENIHQLGLKEVARIEAEMLKIAKAQGFNDLKSFQQSLKTNPAVFPKSREEILEIYRGYIAQMQPELPKLFGLLPKNKVEVLPVEQYREKEAAGAEYHQGTPDGSRPGQVYVNTGDFSERSKISMEATAYHEAIPGHHMQIDIAQNLPNLPMFRKQPNHTAYIEGWALYAEQLGKDVGFYKDPLSDYGRLSSELFRACRLVVDTGVHYKKWTRQQMIDFMREHSALDEPDIQAETDRYIAIPAQALAYKMGQLKILELRELAKQELGDRFDIKAFHDMILNAGTLPLNILDARIKNWIKEQKAAA</sequence>
<keyword evidence="1" id="KW-0732">Signal</keyword>
<dbReference type="EMBL" id="JEWH01000002">
    <property type="protein sequence ID" value="EXB07495.1"/>
    <property type="molecule type" value="Genomic_DNA"/>
</dbReference>
<evidence type="ECO:0008006" key="4">
    <source>
        <dbReference type="Google" id="ProtNLM"/>
    </source>
</evidence>
<dbReference type="PANTHER" id="PTHR33361:SF16">
    <property type="entry name" value="DUF885 DOMAIN-CONTAINING PROTEIN"/>
    <property type="match status" value="1"/>
</dbReference>
<protein>
    <recommendedName>
        <fullName evidence="4">DUF885 domain-containing protein</fullName>
    </recommendedName>
</protein>
<reference evidence="2 3" key="1">
    <citation type="submission" date="2014-02" db="EMBL/GenBank/DDBJ databases">
        <title>Comparative genomics and transcriptomics to identify genetic mechanisms underlying the emergence of carbapenem resistant Acinetobacter baumannii (CRAb).</title>
        <authorList>
            <person name="Harris A.D."/>
            <person name="Johnson K.J."/>
            <person name="George J."/>
            <person name="Shefchek K."/>
            <person name="Daugherty S.C."/>
            <person name="Parankush S."/>
            <person name="Sadzewicz L."/>
            <person name="Tallon L."/>
            <person name="Sengamalay N."/>
            <person name="Hazen T.H."/>
            <person name="Rasko D.A."/>
        </authorList>
    </citation>
    <scope>NUCLEOTIDE SEQUENCE [LARGE SCALE GENOMIC DNA]</scope>
    <source>
        <strain evidence="2 3">1295743</strain>
    </source>
</reference>